<feature type="domain" description="Nephrocystin 3-like N-terminal" evidence="3">
    <location>
        <begin position="199"/>
        <end position="362"/>
    </location>
</feature>
<dbReference type="Pfam" id="PF24883">
    <property type="entry name" value="NPHP3_N"/>
    <property type="match status" value="1"/>
</dbReference>
<dbReference type="Proteomes" id="UP001391051">
    <property type="component" value="Unassembled WGS sequence"/>
</dbReference>
<dbReference type="SUPFAM" id="SSF52540">
    <property type="entry name" value="P-loop containing nucleoside triphosphate hydrolases"/>
    <property type="match status" value="1"/>
</dbReference>
<dbReference type="InterPro" id="IPR027417">
    <property type="entry name" value="P-loop_NTPase"/>
</dbReference>
<keyword evidence="1" id="KW-0677">Repeat</keyword>
<evidence type="ECO:0000313" key="5">
    <source>
        <dbReference type="Proteomes" id="UP001391051"/>
    </source>
</evidence>
<dbReference type="PANTHER" id="PTHR10039:SF16">
    <property type="entry name" value="GPI INOSITOL-DEACYLASE"/>
    <property type="match status" value="1"/>
</dbReference>
<name>A0ABR1QYW3_9PEZI</name>
<dbReference type="Gene3D" id="3.40.50.300">
    <property type="entry name" value="P-loop containing nucleotide triphosphate hydrolases"/>
    <property type="match status" value="1"/>
</dbReference>
<evidence type="ECO:0000256" key="1">
    <source>
        <dbReference type="ARBA" id="ARBA00022737"/>
    </source>
</evidence>
<dbReference type="RefSeq" id="XP_066707293.1">
    <property type="nucleotide sequence ID" value="XM_066838400.1"/>
</dbReference>
<accession>A0ABR1QYW3</accession>
<feature type="non-terminal residue" evidence="4">
    <location>
        <position position="530"/>
    </location>
</feature>
<proteinExistence type="predicted"/>
<keyword evidence="5" id="KW-1185">Reference proteome</keyword>
<sequence>MADPLSIAASVAGLVTLADLIVIRLIKYGRSAKNAGSESRRLADEVNLLGGTLSSLARLADALKHDAFENKFRMHHIEACNDTLVEIQDSLKKYSSDITKTKRVMWPFTVRRVEELIKDLSRHKETITLALSANSMEAMVQLLADQQGHHAETVAAIKDTTRITSRIHEDMERRKVLNYYLQYNPQSNYDMSLRLRHPGTGRWLTRLPEFQHWLSVPNSMLWLKGIPGAGKTVLAGVVIEEALNKSTKAIPPAYFFCDYKNERTHRIDTILRVLVYQLAIQKEEAYTKLEQHYHAHHSRGLPKTPSVTSLSGLLQEMARLFSHVFLTVDGIDECGTRADEVLEALTAIMEATDNISMALLSRDEDNIRDCLEDVCVPVEIAAHKEDISEYVRAELGDRIRRRKLRLDDPELKEEIIDKLVEGAKGMELLSVPKMDKVLKPSAIIRESSITKYCSSLLRKSTDGTHLEFSHFSVLEFLKESLTKEPDLPEFHVSCSNAELLLATKYLKYLQLDNFKSLPSDKNMILEHLDE</sequence>
<evidence type="ECO:0000313" key="4">
    <source>
        <dbReference type="EMBL" id="KAK7967901.1"/>
    </source>
</evidence>
<dbReference type="InterPro" id="IPR056884">
    <property type="entry name" value="NPHP3-like_N"/>
</dbReference>
<dbReference type="GeneID" id="92071462"/>
<dbReference type="InterPro" id="IPR031348">
    <property type="entry name" value="PigL_N"/>
</dbReference>
<comment type="caution">
    <text evidence="4">The sequence shown here is derived from an EMBL/GenBank/DDBJ whole genome shotgun (WGS) entry which is preliminary data.</text>
</comment>
<dbReference type="Pfam" id="PF17111">
    <property type="entry name" value="PigL_N"/>
    <property type="match status" value="1"/>
</dbReference>
<evidence type="ECO:0000259" key="3">
    <source>
        <dbReference type="Pfam" id="PF24883"/>
    </source>
</evidence>
<evidence type="ECO:0000259" key="2">
    <source>
        <dbReference type="Pfam" id="PF17111"/>
    </source>
</evidence>
<feature type="domain" description="Azaphilone pigments biosynthesis cluster protein L N-terminal" evidence="2">
    <location>
        <begin position="2"/>
        <end position="155"/>
    </location>
</feature>
<gene>
    <name evidence="4" type="ORF">PG986_002178</name>
</gene>
<dbReference type="PANTHER" id="PTHR10039">
    <property type="entry name" value="AMELOGENIN"/>
    <property type="match status" value="1"/>
</dbReference>
<reference evidence="4 5" key="1">
    <citation type="submission" date="2023-01" db="EMBL/GenBank/DDBJ databases">
        <title>Analysis of 21 Apiospora genomes using comparative genomics revels a genus with tremendous synthesis potential of carbohydrate active enzymes and secondary metabolites.</title>
        <authorList>
            <person name="Sorensen T."/>
        </authorList>
    </citation>
    <scope>NUCLEOTIDE SEQUENCE [LARGE SCALE GENOMIC DNA]</scope>
    <source>
        <strain evidence="4 5">CBS 24483</strain>
    </source>
</reference>
<organism evidence="4 5">
    <name type="scientific">Apiospora aurea</name>
    <dbReference type="NCBI Taxonomy" id="335848"/>
    <lineage>
        <taxon>Eukaryota</taxon>
        <taxon>Fungi</taxon>
        <taxon>Dikarya</taxon>
        <taxon>Ascomycota</taxon>
        <taxon>Pezizomycotina</taxon>
        <taxon>Sordariomycetes</taxon>
        <taxon>Xylariomycetidae</taxon>
        <taxon>Amphisphaeriales</taxon>
        <taxon>Apiosporaceae</taxon>
        <taxon>Apiospora</taxon>
    </lineage>
</organism>
<protein>
    <recommendedName>
        <fullName evidence="6">NACHT domain-containing protein</fullName>
    </recommendedName>
</protein>
<evidence type="ECO:0008006" key="6">
    <source>
        <dbReference type="Google" id="ProtNLM"/>
    </source>
</evidence>
<dbReference type="EMBL" id="JAQQWE010000001">
    <property type="protein sequence ID" value="KAK7967901.1"/>
    <property type="molecule type" value="Genomic_DNA"/>
</dbReference>